<dbReference type="AlphaFoldDB" id="A0A7X0SGJ6"/>
<dbReference type="EMBL" id="JACJVO010000002">
    <property type="protein sequence ID" value="MBB6729571.1"/>
    <property type="molecule type" value="Genomic_DNA"/>
</dbReference>
<comment type="caution">
    <text evidence="1">The sequence shown here is derived from an EMBL/GenBank/DDBJ whole genome shotgun (WGS) entry which is preliminary data.</text>
</comment>
<accession>A0A7X0SGJ6</accession>
<sequence>MTKQYAIDLAKKMYRDNNRSYFVVQDPDSNEFRIAEKEEVVRDRLNRYVVFSIETDE</sequence>
<gene>
    <name evidence="1" type="ORF">H7C18_01505</name>
</gene>
<dbReference type="RefSeq" id="WP_185127247.1">
    <property type="nucleotide sequence ID" value="NZ_JACJVO010000002.1"/>
</dbReference>
<name>A0A7X0SGJ6_9BACL</name>
<evidence type="ECO:0000313" key="2">
    <source>
        <dbReference type="Proteomes" id="UP000564644"/>
    </source>
</evidence>
<keyword evidence="2" id="KW-1185">Reference proteome</keyword>
<evidence type="ECO:0000313" key="1">
    <source>
        <dbReference type="EMBL" id="MBB6729571.1"/>
    </source>
</evidence>
<proteinExistence type="predicted"/>
<dbReference type="Proteomes" id="UP000564644">
    <property type="component" value="Unassembled WGS sequence"/>
</dbReference>
<organism evidence="1 2">
    <name type="scientific">Cohnella zeiphila</name>
    <dbReference type="NCBI Taxonomy" id="2761120"/>
    <lineage>
        <taxon>Bacteria</taxon>
        <taxon>Bacillati</taxon>
        <taxon>Bacillota</taxon>
        <taxon>Bacilli</taxon>
        <taxon>Bacillales</taxon>
        <taxon>Paenibacillaceae</taxon>
        <taxon>Cohnella</taxon>
    </lineage>
</organism>
<protein>
    <submittedName>
        <fullName evidence="1">Uncharacterized protein</fullName>
    </submittedName>
</protein>
<reference evidence="1 2" key="1">
    <citation type="submission" date="2020-08" db="EMBL/GenBank/DDBJ databases">
        <title>Cohnella phylogeny.</title>
        <authorList>
            <person name="Dunlap C."/>
        </authorList>
    </citation>
    <scope>NUCLEOTIDE SEQUENCE [LARGE SCALE GENOMIC DNA]</scope>
    <source>
        <strain evidence="1 2">CBP 2801</strain>
    </source>
</reference>